<feature type="transmembrane region" description="Helical" evidence="2">
    <location>
        <begin position="121"/>
        <end position="147"/>
    </location>
</feature>
<feature type="transmembrane region" description="Helical" evidence="2">
    <location>
        <begin position="79"/>
        <end position="101"/>
    </location>
</feature>
<feature type="region of interest" description="Disordered" evidence="1">
    <location>
        <begin position="1"/>
        <end position="69"/>
    </location>
</feature>
<feature type="transmembrane region" description="Helical" evidence="2">
    <location>
        <begin position="159"/>
        <end position="183"/>
    </location>
</feature>
<proteinExistence type="predicted"/>
<evidence type="ECO:0000313" key="4">
    <source>
        <dbReference type="Proteomes" id="UP001165584"/>
    </source>
</evidence>
<evidence type="ECO:0000256" key="2">
    <source>
        <dbReference type="SAM" id="Phobius"/>
    </source>
</evidence>
<keyword evidence="2" id="KW-1133">Transmembrane helix</keyword>
<dbReference type="InterPro" id="IPR046231">
    <property type="entry name" value="DUF6264"/>
</dbReference>
<keyword evidence="2" id="KW-0812">Transmembrane</keyword>
<name>A0ABT2GS37_9MICO</name>
<dbReference type="Pfam" id="PF19779">
    <property type="entry name" value="DUF6264"/>
    <property type="match status" value="1"/>
</dbReference>
<accession>A0ABT2GS37</accession>
<dbReference type="RefSeq" id="WP_259508492.1">
    <property type="nucleotide sequence ID" value="NZ_JANLCM010000002.1"/>
</dbReference>
<protein>
    <submittedName>
        <fullName evidence="3">DUF6264 family protein</fullName>
    </submittedName>
</protein>
<keyword evidence="4" id="KW-1185">Reference proteome</keyword>
<evidence type="ECO:0000256" key="1">
    <source>
        <dbReference type="SAM" id="MobiDB-lite"/>
    </source>
</evidence>
<feature type="compositionally biased region" description="Basic and acidic residues" evidence="1">
    <location>
        <begin position="1"/>
        <end position="10"/>
    </location>
</feature>
<sequence>MTDERPKPKYGELAPEGWVWKPPQEAVPDADESASPAPATVPARSGPVVRDARAPGAPASSRGGSGDPGVRAPIATGDAIVTSLLLAIGFFTTINSIASLLDLRRVIQQVLDIQKIDVTYTATGAASLLGIVGSVVLALIYAAAVWLSVKALRARRRAFFIPLACGVLSFMALFFVLMLAFFADGALINAIVDSQGA</sequence>
<reference evidence="3" key="1">
    <citation type="submission" date="2022-08" db="EMBL/GenBank/DDBJ databases">
        <authorList>
            <person name="Deng Y."/>
            <person name="Han X.-F."/>
            <person name="Zhang Y.-Q."/>
        </authorList>
    </citation>
    <scope>NUCLEOTIDE SEQUENCE</scope>
    <source>
        <strain evidence="3">CPCC 205763</strain>
    </source>
</reference>
<dbReference type="EMBL" id="JANLCM010000002">
    <property type="protein sequence ID" value="MCS5719038.1"/>
    <property type="molecule type" value="Genomic_DNA"/>
</dbReference>
<keyword evidence="2" id="KW-0472">Membrane</keyword>
<dbReference type="Proteomes" id="UP001165584">
    <property type="component" value="Unassembled WGS sequence"/>
</dbReference>
<gene>
    <name evidence="3" type="ORF">N1027_12925</name>
</gene>
<evidence type="ECO:0000313" key="3">
    <source>
        <dbReference type="EMBL" id="MCS5719038.1"/>
    </source>
</evidence>
<comment type="caution">
    <text evidence="3">The sequence shown here is derived from an EMBL/GenBank/DDBJ whole genome shotgun (WGS) entry which is preliminary data.</text>
</comment>
<organism evidence="3 4">
    <name type="scientific">Herbiconiux aconitum</name>
    <dbReference type="NCBI Taxonomy" id="2970913"/>
    <lineage>
        <taxon>Bacteria</taxon>
        <taxon>Bacillati</taxon>
        <taxon>Actinomycetota</taxon>
        <taxon>Actinomycetes</taxon>
        <taxon>Micrococcales</taxon>
        <taxon>Microbacteriaceae</taxon>
        <taxon>Herbiconiux</taxon>
    </lineage>
</organism>